<dbReference type="PROSITE" id="PS51257">
    <property type="entry name" value="PROKAR_LIPOPROTEIN"/>
    <property type="match status" value="1"/>
</dbReference>
<keyword evidence="2" id="KW-1185">Reference proteome</keyword>
<protein>
    <submittedName>
        <fullName evidence="1">Uncharacterized protein DUF3833</fullName>
    </submittedName>
</protein>
<dbReference type="Pfam" id="PF12915">
    <property type="entry name" value="DUF3833"/>
    <property type="match status" value="1"/>
</dbReference>
<gene>
    <name evidence="1" type="ORF">EDC65_2460</name>
</gene>
<evidence type="ECO:0000313" key="1">
    <source>
        <dbReference type="EMBL" id="ROP90608.1"/>
    </source>
</evidence>
<comment type="caution">
    <text evidence="1">The sequence shown here is derived from an EMBL/GenBank/DDBJ whole genome shotgun (WGS) entry which is preliminary data.</text>
</comment>
<proteinExistence type="predicted"/>
<name>A0A3N1LIE1_9PROT</name>
<dbReference type="EMBL" id="RJKX01000014">
    <property type="protein sequence ID" value="ROP90608.1"/>
    <property type="molecule type" value="Genomic_DNA"/>
</dbReference>
<accession>A0A3N1LIE1</accession>
<dbReference type="RefSeq" id="WP_197735753.1">
    <property type="nucleotide sequence ID" value="NZ_AP019700.1"/>
</dbReference>
<dbReference type="AlphaFoldDB" id="A0A3N1LIE1"/>
<organism evidence="1 2">
    <name type="scientific">Stella humosa</name>
    <dbReference type="NCBI Taxonomy" id="94"/>
    <lineage>
        <taxon>Bacteria</taxon>
        <taxon>Pseudomonadati</taxon>
        <taxon>Pseudomonadota</taxon>
        <taxon>Alphaproteobacteria</taxon>
        <taxon>Rhodospirillales</taxon>
        <taxon>Stellaceae</taxon>
        <taxon>Stella</taxon>
    </lineage>
</organism>
<dbReference type="InterPro" id="IPR024409">
    <property type="entry name" value="DUF3833"/>
</dbReference>
<dbReference type="Proteomes" id="UP000278222">
    <property type="component" value="Unassembled WGS sequence"/>
</dbReference>
<reference evidence="1 2" key="1">
    <citation type="submission" date="2018-11" db="EMBL/GenBank/DDBJ databases">
        <title>Genomic Encyclopedia of Type Strains, Phase IV (KMG-IV): sequencing the most valuable type-strain genomes for metagenomic binning, comparative biology and taxonomic classification.</title>
        <authorList>
            <person name="Goeker M."/>
        </authorList>
    </citation>
    <scope>NUCLEOTIDE SEQUENCE [LARGE SCALE GENOMIC DNA]</scope>
    <source>
        <strain evidence="1 2">DSM 5900</strain>
    </source>
</reference>
<sequence>MAMGRLWRRGWVAPLLGLLLGCSDMDIDDFAGRTPTLVLEEYFAGRSEGWGIMQSRFGTLQKQFRIEAEGVWDEPAQTLRLTETYRFDDGQVDRLEWAILRQEPGRYEGREPALVGTASGRQAGNAFHWVYQRRSPVADGTRLGFDDWFWLQPDGVLIARASVRRFGLEIATMSVFYRRLDR</sequence>
<evidence type="ECO:0000313" key="2">
    <source>
        <dbReference type="Proteomes" id="UP000278222"/>
    </source>
</evidence>